<dbReference type="InterPro" id="IPR002525">
    <property type="entry name" value="Transp_IS110-like_N"/>
</dbReference>
<evidence type="ECO:0000259" key="2">
    <source>
        <dbReference type="Pfam" id="PF01548"/>
    </source>
</evidence>
<dbReference type="NCBIfam" id="NF033542">
    <property type="entry name" value="transpos_IS110"/>
    <property type="match status" value="1"/>
</dbReference>
<reference evidence="8" key="1">
    <citation type="submission" date="2021-06" db="EMBL/GenBank/DDBJ databases">
        <title>Identification of Pseudomonas cichorii causing bacterial leaf black spot of flue-cured tobacco, a new disease in China.</title>
        <authorList>
            <person name="Lu C.-H."/>
        </authorList>
    </citation>
    <scope>NUCLEOTIDE SEQUENCE [LARGE SCALE GENOMIC DNA]</scope>
    <source>
        <strain evidence="8">LJ2</strain>
    </source>
</reference>
<feature type="coiled-coil region" evidence="1">
    <location>
        <begin position="131"/>
        <end position="187"/>
    </location>
</feature>
<evidence type="ECO:0000256" key="1">
    <source>
        <dbReference type="SAM" id="Coils"/>
    </source>
</evidence>
<sequence>MPVAVGVDCAKKTFDIALLQGNQKFRTKAKLANTEAGFNQFEQWLETHAEKACWVVMEATGIYYEALAEFLYARGFKVAVLNPAIIHAYGKEDLRRVKTDKADAKLIARYGSERTHKLREWTPEPPSQRRLRALVRRLEDLQEMRQMEANRLEVCDVSVQHSIRSLIDSLDEQIEHTRKKIRQHIDDDPDLRGKRDLIVSIDGLGDTSAASLLAELGDPLKYKGARAIVAFAGLNPVPDQSGEYTGPTPISKTGSARLRKSLYMPGIVASRHNAVIKAQSDRLKARGKAPQQIICAAMRKLLHLVYGVIKSGKPYDPKYAMAV</sequence>
<dbReference type="EMBL" id="CP076668">
    <property type="protein sequence ID" value="QWU82500.1"/>
    <property type="molecule type" value="Genomic_DNA"/>
</dbReference>
<dbReference type="Pfam" id="PF02371">
    <property type="entry name" value="Transposase_20"/>
    <property type="match status" value="1"/>
</dbReference>
<evidence type="ECO:0000313" key="7">
    <source>
        <dbReference type="EMBL" id="QWU85422.1"/>
    </source>
</evidence>
<dbReference type="Proteomes" id="UP000683401">
    <property type="component" value="Chromosome"/>
</dbReference>
<evidence type="ECO:0000313" key="5">
    <source>
        <dbReference type="EMBL" id="QWU83268.1"/>
    </source>
</evidence>
<dbReference type="RefSeq" id="WP_216704101.1">
    <property type="nucleotide sequence ID" value="NZ_CP076668.1"/>
</dbReference>
<keyword evidence="8" id="KW-1185">Reference proteome</keyword>
<dbReference type="EMBL" id="CP076668">
    <property type="protein sequence ID" value="QWU83268.1"/>
    <property type="molecule type" value="Genomic_DNA"/>
</dbReference>
<feature type="domain" description="Transposase IS110-like N-terminal" evidence="2">
    <location>
        <begin position="5"/>
        <end position="153"/>
    </location>
</feature>
<reference evidence="4" key="2">
    <citation type="submission" date="2021-06" db="EMBL/GenBank/DDBJ databases">
        <authorList>
            <person name="Lu C.-H."/>
        </authorList>
    </citation>
    <scope>NUCLEOTIDE SEQUENCE</scope>
    <source>
        <strain evidence="4">LJ2</strain>
    </source>
</reference>
<dbReference type="PANTHER" id="PTHR33055:SF3">
    <property type="entry name" value="PUTATIVE TRANSPOSASE FOR IS117-RELATED"/>
    <property type="match status" value="1"/>
</dbReference>
<evidence type="ECO:0000313" key="6">
    <source>
        <dbReference type="EMBL" id="QWU83871.1"/>
    </source>
</evidence>
<dbReference type="EMBL" id="CP076668">
    <property type="protein sequence ID" value="QWU83871.1"/>
    <property type="molecule type" value="Genomic_DNA"/>
</dbReference>
<feature type="domain" description="Transposase IS116/IS110/IS902 C-terminal" evidence="3">
    <location>
        <begin position="197"/>
        <end position="279"/>
    </location>
</feature>
<proteinExistence type="predicted"/>
<dbReference type="Pfam" id="PF01548">
    <property type="entry name" value="DEDD_Tnp_IS110"/>
    <property type="match status" value="1"/>
</dbReference>
<dbReference type="EMBL" id="CP076668">
    <property type="protein sequence ID" value="QWU85422.1"/>
    <property type="molecule type" value="Genomic_DNA"/>
</dbReference>
<evidence type="ECO:0000313" key="8">
    <source>
        <dbReference type="Proteomes" id="UP000683401"/>
    </source>
</evidence>
<accession>A0ABX8HPL6</accession>
<dbReference type="InterPro" id="IPR003346">
    <property type="entry name" value="Transposase_20"/>
</dbReference>
<dbReference type="PANTHER" id="PTHR33055">
    <property type="entry name" value="TRANSPOSASE FOR INSERTION SEQUENCE ELEMENT IS1111A"/>
    <property type="match status" value="1"/>
</dbReference>
<organism evidence="4 8">
    <name type="scientific">Pseudomonas lijiangensis</name>
    <dbReference type="NCBI Taxonomy" id="2995658"/>
    <lineage>
        <taxon>Bacteria</taxon>
        <taxon>Pseudomonadati</taxon>
        <taxon>Pseudomonadota</taxon>
        <taxon>Gammaproteobacteria</taxon>
        <taxon>Pseudomonadales</taxon>
        <taxon>Pseudomonadaceae</taxon>
        <taxon>Pseudomonas</taxon>
    </lineage>
</organism>
<reference evidence="4" key="3">
    <citation type="journal article" date="2022" name="Int. J. Syst. Evol. Microbiol.">
        <title>Pseudomonas lijiangensis sp. nov., a novel phytopathogenic bacterium isolated from black spots of tobacco.</title>
        <authorList>
            <person name="Lu C.H."/>
            <person name="Han T.H."/>
            <person name="Jiang N."/>
            <person name="Gai X.T."/>
            <person name="Cao Z.H."/>
            <person name="Zou S.Y."/>
            <person name="Chen W."/>
            <person name="Ma J.H."/>
            <person name="Lin Z.L."/>
            <person name="Li J."/>
            <person name="Liao D.Z."/>
            <person name="Zhang L.Q."/>
            <person name="Jin Y."/>
            <person name="Xia Z.Y."/>
        </authorList>
    </citation>
    <scope>NUCLEOTIDE SEQUENCE</scope>
    <source>
        <strain evidence="4">LJ2</strain>
    </source>
</reference>
<keyword evidence="1" id="KW-0175">Coiled coil</keyword>
<protein>
    <submittedName>
        <fullName evidence="4">IS110 family transposase</fullName>
    </submittedName>
</protein>
<gene>
    <name evidence="5" type="ORF">KQP88_00245</name>
    <name evidence="6" type="ORF">KQP88_03490</name>
    <name evidence="7" type="ORF">KQP88_11920</name>
    <name evidence="4" type="ORF">KQP88_21125</name>
</gene>
<evidence type="ECO:0000259" key="3">
    <source>
        <dbReference type="Pfam" id="PF02371"/>
    </source>
</evidence>
<dbReference type="InterPro" id="IPR047650">
    <property type="entry name" value="Transpos_IS110"/>
</dbReference>
<name>A0ABX8HPL6_9PSED</name>
<evidence type="ECO:0000313" key="4">
    <source>
        <dbReference type="EMBL" id="QWU82500.1"/>
    </source>
</evidence>